<gene>
    <name evidence="1" type="ORF">THSYN_06970</name>
</gene>
<dbReference type="OrthoDB" id="9809066at2"/>
<dbReference type="EMBL" id="CP020370">
    <property type="protein sequence ID" value="AUB80718.1"/>
    <property type="molecule type" value="Genomic_DNA"/>
</dbReference>
<dbReference type="RefSeq" id="WP_100918507.1">
    <property type="nucleotide sequence ID" value="NZ_CP020370.1"/>
</dbReference>
<proteinExistence type="predicted"/>
<keyword evidence="2" id="KW-1185">Reference proteome</keyword>
<dbReference type="AlphaFoldDB" id="A0A2K8U555"/>
<organism evidence="1 2">
    <name type="scientific">Candidatus Thiodictyon syntrophicum</name>
    <dbReference type="NCBI Taxonomy" id="1166950"/>
    <lineage>
        <taxon>Bacteria</taxon>
        <taxon>Pseudomonadati</taxon>
        <taxon>Pseudomonadota</taxon>
        <taxon>Gammaproteobacteria</taxon>
        <taxon>Chromatiales</taxon>
        <taxon>Chromatiaceae</taxon>
        <taxon>Thiodictyon</taxon>
    </lineage>
</organism>
<accession>A0A2K8U555</accession>
<sequence>MGLLILTTVAGAGAAATVPTNQALDQAANDPTASLIAVQIQNIYSGNYYNLHDESGNMVLLRPVVPFTTGALSHIARATIPYATLSPSGKTGLGDSVLFDLIVFNQSSSTIHSRTSGPSARPR</sequence>
<protein>
    <submittedName>
        <fullName evidence="1">Uncharacterized protein</fullName>
    </submittedName>
</protein>
<evidence type="ECO:0000313" key="1">
    <source>
        <dbReference type="EMBL" id="AUB80718.1"/>
    </source>
</evidence>
<reference evidence="1 2" key="1">
    <citation type="submission" date="2017-03" db="EMBL/GenBank/DDBJ databases">
        <title>Complete genome sequence of Candidatus 'Thiodictyon syntrophicum' sp. nov. strain Cad16T, a photolithoautotroph purple sulfur bacterium isolated from an alpine meromictic lake.</title>
        <authorList>
            <person name="Luedin S.M."/>
            <person name="Pothier J.F."/>
            <person name="Danza F."/>
            <person name="Storelli N."/>
            <person name="Wittwer M."/>
            <person name="Tonolla M."/>
        </authorList>
    </citation>
    <scope>NUCLEOTIDE SEQUENCE [LARGE SCALE GENOMIC DNA]</scope>
    <source>
        <strain evidence="1 2">Cad16T</strain>
    </source>
</reference>
<evidence type="ECO:0000313" key="2">
    <source>
        <dbReference type="Proteomes" id="UP000232638"/>
    </source>
</evidence>
<dbReference type="KEGG" id="tsy:THSYN_06970"/>
<name>A0A2K8U555_9GAMM</name>
<dbReference type="Proteomes" id="UP000232638">
    <property type="component" value="Chromosome"/>
</dbReference>